<evidence type="ECO:0000313" key="1">
    <source>
        <dbReference type="EMBL" id="MFC3033088.1"/>
    </source>
</evidence>
<gene>
    <name evidence="1" type="ORF">ACFOEE_11195</name>
</gene>
<keyword evidence="2" id="KW-1185">Reference proteome</keyword>
<dbReference type="Proteomes" id="UP001595453">
    <property type="component" value="Unassembled WGS sequence"/>
</dbReference>
<comment type="caution">
    <text evidence="1">The sequence shown here is derived from an EMBL/GenBank/DDBJ whole genome shotgun (WGS) entry which is preliminary data.</text>
</comment>
<organism evidence="1 2">
    <name type="scientific">Pseudoalteromonas fenneropenaei</name>
    <dbReference type="NCBI Taxonomy" id="1737459"/>
    <lineage>
        <taxon>Bacteria</taxon>
        <taxon>Pseudomonadati</taxon>
        <taxon>Pseudomonadota</taxon>
        <taxon>Gammaproteobacteria</taxon>
        <taxon>Alteromonadales</taxon>
        <taxon>Pseudoalteromonadaceae</taxon>
        <taxon>Pseudoalteromonas</taxon>
    </lineage>
</organism>
<protein>
    <submittedName>
        <fullName evidence="1">Uncharacterized protein</fullName>
    </submittedName>
</protein>
<dbReference type="RefSeq" id="WP_377124206.1">
    <property type="nucleotide sequence ID" value="NZ_JBHRSD010000017.1"/>
</dbReference>
<sequence>MKALVFSISLVAFLTPFKSLLFSQSVKQAVKSDREVATVEFIGVDVAPIPLEMKWHNAYISSLENVNTDKPIEINSNNVANTSKQVFFEDKRFELVGIFHVSGKAFVLLKTDEGNLVKVTEDQSITNSVSVHKIGSDFVTFSERGQQVAELKLFKWQSNNEAVE</sequence>
<accession>A0ABV7CKD5</accession>
<name>A0ABV7CKD5_9GAMM</name>
<reference evidence="2" key="1">
    <citation type="journal article" date="2019" name="Int. J. Syst. Evol. Microbiol.">
        <title>The Global Catalogue of Microorganisms (GCM) 10K type strain sequencing project: providing services to taxonomists for standard genome sequencing and annotation.</title>
        <authorList>
            <consortium name="The Broad Institute Genomics Platform"/>
            <consortium name="The Broad Institute Genome Sequencing Center for Infectious Disease"/>
            <person name="Wu L."/>
            <person name="Ma J."/>
        </authorList>
    </citation>
    <scope>NUCLEOTIDE SEQUENCE [LARGE SCALE GENOMIC DNA]</scope>
    <source>
        <strain evidence="2">KCTC 42730</strain>
    </source>
</reference>
<proteinExistence type="predicted"/>
<dbReference type="EMBL" id="JBHRSD010000017">
    <property type="protein sequence ID" value="MFC3033088.1"/>
    <property type="molecule type" value="Genomic_DNA"/>
</dbReference>
<evidence type="ECO:0000313" key="2">
    <source>
        <dbReference type="Proteomes" id="UP001595453"/>
    </source>
</evidence>